<protein>
    <submittedName>
        <fullName evidence="3">Uncharacterized protein</fullName>
    </submittedName>
</protein>
<feature type="signal peptide" evidence="2">
    <location>
        <begin position="1"/>
        <end position="19"/>
    </location>
</feature>
<comment type="caution">
    <text evidence="3">The sequence shown here is derived from an EMBL/GenBank/DDBJ whole genome shotgun (WGS) entry which is preliminary data.</text>
</comment>
<keyword evidence="1" id="KW-0812">Transmembrane</keyword>
<gene>
    <name evidence="3" type="ORF">DPMN_077766</name>
</gene>
<dbReference type="Proteomes" id="UP000828390">
    <property type="component" value="Unassembled WGS sequence"/>
</dbReference>
<feature type="transmembrane region" description="Helical" evidence="1">
    <location>
        <begin position="364"/>
        <end position="388"/>
    </location>
</feature>
<keyword evidence="4" id="KW-1185">Reference proteome</keyword>
<evidence type="ECO:0000313" key="3">
    <source>
        <dbReference type="EMBL" id="KAH3702740.1"/>
    </source>
</evidence>
<feature type="chain" id="PRO_5038581301" evidence="2">
    <location>
        <begin position="20"/>
        <end position="487"/>
    </location>
</feature>
<keyword evidence="1" id="KW-0472">Membrane</keyword>
<name>A0A9D3YPW6_DREPO</name>
<proteinExistence type="predicted"/>
<dbReference type="EMBL" id="JAIWYP010000015">
    <property type="protein sequence ID" value="KAH3702740.1"/>
    <property type="molecule type" value="Genomic_DNA"/>
</dbReference>
<evidence type="ECO:0000256" key="1">
    <source>
        <dbReference type="SAM" id="Phobius"/>
    </source>
</evidence>
<reference evidence="3" key="2">
    <citation type="submission" date="2020-11" db="EMBL/GenBank/DDBJ databases">
        <authorList>
            <person name="McCartney M.A."/>
            <person name="Auch B."/>
            <person name="Kono T."/>
            <person name="Mallez S."/>
            <person name="Becker A."/>
            <person name="Gohl D.M."/>
            <person name="Silverstein K.A.T."/>
            <person name="Koren S."/>
            <person name="Bechman K.B."/>
            <person name="Herman A."/>
            <person name="Abrahante J.E."/>
            <person name="Garbe J."/>
        </authorList>
    </citation>
    <scope>NUCLEOTIDE SEQUENCE</scope>
    <source>
        <strain evidence="3">Duluth1</strain>
        <tissue evidence="3">Whole animal</tissue>
    </source>
</reference>
<keyword evidence="1" id="KW-1133">Transmembrane helix</keyword>
<accession>A0A9D3YPW6</accession>
<dbReference type="AlphaFoldDB" id="A0A9D3YPW6"/>
<keyword evidence="2" id="KW-0732">Signal</keyword>
<organism evidence="3 4">
    <name type="scientific">Dreissena polymorpha</name>
    <name type="common">Zebra mussel</name>
    <name type="synonym">Mytilus polymorpha</name>
    <dbReference type="NCBI Taxonomy" id="45954"/>
    <lineage>
        <taxon>Eukaryota</taxon>
        <taxon>Metazoa</taxon>
        <taxon>Spiralia</taxon>
        <taxon>Lophotrochozoa</taxon>
        <taxon>Mollusca</taxon>
        <taxon>Bivalvia</taxon>
        <taxon>Autobranchia</taxon>
        <taxon>Heteroconchia</taxon>
        <taxon>Euheterodonta</taxon>
        <taxon>Imparidentia</taxon>
        <taxon>Neoheterodontei</taxon>
        <taxon>Myida</taxon>
        <taxon>Dreissenoidea</taxon>
        <taxon>Dreissenidae</taxon>
        <taxon>Dreissena</taxon>
    </lineage>
</organism>
<evidence type="ECO:0000256" key="2">
    <source>
        <dbReference type="SAM" id="SignalP"/>
    </source>
</evidence>
<sequence>MCLFGILGVLIVLNKSTHAENYRVSKDSTEWLQATCNMAAPQLSYKNVFFEVKETSGKLQTTDVWIGYVTAKVPFYFHGCAVVQNETPYTVTSIGYCKSVCVNSTLFGVQTSYGQDIVNPAVSKNCRCVTRSMDAISFGKCDGTRCEEGCYAVFSQITAIGYIKDTGSDGDCLAYYNAAFSWQPCTKSDSIKPLCITSIATDTSAKAVIGDHRADTWSKGNAVCLDADRFPATLASVNNTNVYTNEKEQCYWTGIIRANTLLRRDSINITYHSDVSYGFLDGYTGKLNFTSDGIKQALCASEGPTGDTTSTESYTTIRGVTKSTEGQTTMRYVTKSTEGQVIIDDTKGTTVRSRAEEDAKTSSIVTWISTTLGSCLVILVVIIACLCFKRKQGNHTRTTFQQNELVQPSNAPHEGHDNVHYDVISDDIREREATSYTSLQMTTNHMYTALTVRLENNDYADVEVPDSDGQGQTHTDSEAKVNYFVVN</sequence>
<evidence type="ECO:0000313" key="4">
    <source>
        <dbReference type="Proteomes" id="UP000828390"/>
    </source>
</evidence>
<reference evidence="3" key="1">
    <citation type="journal article" date="2019" name="bioRxiv">
        <title>The Genome of the Zebra Mussel, Dreissena polymorpha: A Resource for Invasive Species Research.</title>
        <authorList>
            <person name="McCartney M.A."/>
            <person name="Auch B."/>
            <person name="Kono T."/>
            <person name="Mallez S."/>
            <person name="Zhang Y."/>
            <person name="Obille A."/>
            <person name="Becker A."/>
            <person name="Abrahante J.E."/>
            <person name="Garbe J."/>
            <person name="Badalamenti J.P."/>
            <person name="Herman A."/>
            <person name="Mangelson H."/>
            <person name="Liachko I."/>
            <person name="Sullivan S."/>
            <person name="Sone E.D."/>
            <person name="Koren S."/>
            <person name="Silverstein K.A.T."/>
            <person name="Beckman K.B."/>
            <person name="Gohl D.M."/>
        </authorList>
    </citation>
    <scope>NUCLEOTIDE SEQUENCE</scope>
    <source>
        <strain evidence="3">Duluth1</strain>
        <tissue evidence="3">Whole animal</tissue>
    </source>
</reference>